<evidence type="ECO:0000256" key="1">
    <source>
        <dbReference type="SAM" id="MobiDB-lite"/>
    </source>
</evidence>
<reference evidence="2 3" key="1">
    <citation type="journal article" date="2019" name="Sci. Rep.">
        <title>A high-quality genome of Eragrostis curvula grass provides insights into Poaceae evolution and supports new strategies to enhance forage quality.</title>
        <authorList>
            <person name="Carballo J."/>
            <person name="Santos B.A.C.M."/>
            <person name="Zappacosta D."/>
            <person name="Garbus I."/>
            <person name="Selva J.P."/>
            <person name="Gallo C.A."/>
            <person name="Diaz A."/>
            <person name="Albertini E."/>
            <person name="Caccamo M."/>
            <person name="Echenique V."/>
        </authorList>
    </citation>
    <scope>NUCLEOTIDE SEQUENCE [LARGE SCALE GENOMIC DNA]</scope>
    <source>
        <strain evidence="3">cv. Victoria</strain>
        <tissue evidence="2">Leaf</tissue>
    </source>
</reference>
<dbReference type="AlphaFoldDB" id="A0A5J9W5Q1"/>
<proteinExistence type="predicted"/>
<evidence type="ECO:0000313" key="2">
    <source>
        <dbReference type="EMBL" id="TVU43498.1"/>
    </source>
</evidence>
<accession>A0A5J9W5Q1</accession>
<protein>
    <submittedName>
        <fullName evidence="2">Uncharacterized protein</fullName>
    </submittedName>
</protein>
<sequence>MNIFVYTRCNDQDKGFGYVGRGCRRAPHLPETRLPSSALRKTITLFQKMVIRQIDSFYICEANNPASPGAGEDRRHPCRATMCRQSTTHHGGLAGGIASGRGPTSGQTKLKAAGQPLLPPKDSHHVSTLSGSGGIHQAPVRRQVRRCHRGEHYADAVGRGGSTPLRSCSPSCRRCPMTDGTME</sequence>
<evidence type="ECO:0000313" key="3">
    <source>
        <dbReference type="Proteomes" id="UP000324897"/>
    </source>
</evidence>
<organism evidence="2 3">
    <name type="scientific">Eragrostis curvula</name>
    <name type="common">weeping love grass</name>
    <dbReference type="NCBI Taxonomy" id="38414"/>
    <lineage>
        <taxon>Eukaryota</taxon>
        <taxon>Viridiplantae</taxon>
        <taxon>Streptophyta</taxon>
        <taxon>Embryophyta</taxon>
        <taxon>Tracheophyta</taxon>
        <taxon>Spermatophyta</taxon>
        <taxon>Magnoliopsida</taxon>
        <taxon>Liliopsida</taxon>
        <taxon>Poales</taxon>
        <taxon>Poaceae</taxon>
        <taxon>PACMAD clade</taxon>
        <taxon>Chloridoideae</taxon>
        <taxon>Eragrostideae</taxon>
        <taxon>Eragrostidinae</taxon>
        <taxon>Eragrostis</taxon>
    </lineage>
</organism>
<dbReference type="EMBL" id="RWGY01000005">
    <property type="protein sequence ID" value="TVU43498.1"/>
    <property type="molecule type" value="Genomic_DNA"/>
</dbReference>
<dbReference type="Gramene" id="TVU43498">
    <property type="protein sequence ID" value="TVU43498"/>
    <property type="gene ID" value="EJB05_09974"/>
</dbReference>
<gene>
    <name evidence="2" type="ORF">EJB05_09974</name>
</gene>
<keyword evidence="3" id="KW-1185">Reference proteome</keyword>
<dbReference type="Proteomes" id="UP000324897">
    <property type="component" value="Unassembled WGS sequence"/>
</dbReference>
<feature type="non-terminal residue" evidence="2">
    <location>
        <position position="1"/>
    </location>
</feature>
<name>A0A5J9W5Q1_9POAL</name>
<feature type="region of interest" description="Disordered" evidence="1">
    <location>
        <begin position="117"/>
        <end position="136"/>
    </location>
</feature>
<comment type="caution">
    <text evidence="2">The sequence shown here is derived from an EMBL/GenBank/DDBJ whole genome shotgun (WGS) entry which is preliminary data.</text>
</comment>